<organism evidence="3 4">
    <name type="scientific">Streptomyces caeruleatus</name>
    <dbReference type="NCBI Taxonomy" id="661399"/>
    <lineage>
        <taxon>Bacteria</taxon>
        <taxon>Bacillati</taxon>
        <taxon>Actinomycetota</taxon>
        <taxon>Actinomycetes</taxon>
        <taxon>Kitasatosporales</taxon>
        <taxon>Streptomycetaceae</taxon>
        <taxon>Streptomyces</taxon>
    </lineage>
</organism>
<dbReference type="Proteomes" id="UP000053429">
    <property type="component" value="Unassembled WGS sequence"/>
</dbReference>
<sequence length="380" mass="40090">MSLKSILLRAGVVTAAAAMLACEFVSVVAASGPAPAEPPAAAVASPTTAADVADIPVSFRVENRNRTASQCTSDGRTYTVRGHLTAPRTVLEPSGAGRKPPVTLYVHGTNTGEWIWRLNVPGRDFTQEMARRGHASLTIDRLGYGSSDIPDGFASCSGAHADIAHQIVGQLRKGTYDTHGEGRTRTAPVRFGKVFLGGHSSGALVAETVAASFGGVDGLILTGWAAVGVTGETNRRFLAAYSVCQEGGEPKEKSGDPKGYVHFDPVREDFLAGGLGPDAAPEVTRAVTPLWPRNPCGVMASEPAGILTDLQLIGRIKAPVFLAFGAKDVLRQGVERYPSLFTASSDVQAVTLPDSGHFVTVDKDAPRLYDDVDRWLDARE</sequence>
<dbReference type="PANTHER" id="PTHR43798:SF33">
    <property type="entry name" value="HYDROLASE, PUTATIVE (AFU_ORTHOLOGUE AFUA_2G14860)-RELATED"/>
    <property type="match status" value="1"/>
</dbReference>
<feature type="signal peptide" evidence="1">
    <location>
        <begin position="1"/>
        <end position="29"/>
    </location>
</feature>
<reference evidence="3 4" key="1">
    <citation type="submission" date="2015-10" db="EMBL/GenBank/DDBJ databases">
        <title>Draft genome sequence of Streptomyces caeruleatus NRRL B-24802, type strain for the species Streptomyces caeruleatus.</title>
        <authorList>
            <person name="Ruckert C."/>
            <person name="Winkler A."/>
            <person name="Kalinowski J."/>
            <person name="Kampfer P."/>
            <person name="Glaeser S."/>
        </authorList>
    </citation>
    <scope>NUCLEOTIDE SEQUENCE [LARGE SCALE GENOMIC DNA]</scope>
    <source>
        <strain evidence="3 4">NRRL B-24802</strain>
    </source>
</reference>
<dbReference type="GO" id="GO:0016020">
    <property type="term" value="C:membrane"/>
    <property type="evidence" value="ECO:0007669"/>
    <property type="project" value="TreeGrafter"/>
</dbReference>
<evidence type="ECO:0000313" key="3">
    <source>
        <dbReference type="EMBL" id="KUN94864.1"/>
    </source>
</evidence>
<dbReference type="OrthoDB" id="3779656at2"/>
<feature type="domain" description="AB hydrolase-1" evidence="2">
    <location>
        <begin position="105"/>
        <end position="362"/>
    </location>
</feature>
<dbReference type="InterPro" id="IPR050266">
    <property type="entry name" value="AB_hydrolase_sf"/>
</dbReference>
<dbReference type="Gene3D" id="3.40.50.1820">
    <property type="entry name" value="alpha/beta hydrolase"/>
    <property type="match status" value="1"/>
</dbReference>
<evidence type="ECO:0000256" key="1">
    <source>
        <dbReference type="SAM" id="SignalP"/>
    </source>
</evidence>
<name>A0A101TM82_9ACTN</name>
<gene>
    <name evidence="3" type="ORF">AQJ67_36160</name>
</gene>
<evidence type="ECO:0000313" key="4">
    <source>
        <dbReference type="Proteomes" id="UP000053429"/>
    </source>
</evidence>
<protein>
    <recommendedName>
        <fullName evidence="2">AB hydrolase-1 domain-containing protein</fullName>
    </recommendedName>
</protein>
<dbReference type="GO" id="GO:0003824">
    <property type="term" value="F:catalytic activity"/>
    <property type="evidence" value="ECO:0007669"/>
    <property type="project" value="UniProtKB-ARBA"/>
</dbReference>
<dbReference type="PANTHER" id="PTHR43798">
    <property type="entry name" value="MONOACYLGLYCEROL LIPASE"/>
    <property type="match status" value="1"/>
</dbReference>
<accession>A0A101TM82</accession>
<dbReference type="InterPro" id="IPR000073">
    <property type="entry name" value="AB_hydrolase_1"/>
</dbReference>
<dbReference type="STRING" id="661399.AQJ67_36160"/>
<keyword evidence="4" id="KW-1185">Reference proteome</keyword>
<comment type="caution">
    <text evidence="3">The sequence shown here is derived from an EMBL/GenBank/DDBJ whole genome shotgun (WGS) entry which is preliminary data.</text>
</comment>
<proteinExistence type="predicted"/>
<dbReference type="EMBL" id="LMWY01000050">
    <property type="protein sequence ID" value="KUN94864.1"/>
    <property type="molecule type" value="Genomic_DNA"/>
</dbReference>
<dbReference type="SUPFAM" id="SSF53474">
    <property type="entry name" value="alpha/beta-Hydrolases"/>
    <property type="match status" value="1"/>
</dbReference>
<feature type="chain" id="PRO_5038532850" description="AB hydrolase-1 domain-containing protein" evidence="1">
    <location>
        <begin position="30"/>
        <end position="380"/>
    </location>
</feature>
<dbReference type="InterPro" id="IPR029058">
    <property type="entry name" value="AB_hydrolase_fold"/>
</dbReference>
<dbReference type="AlphaFoldDB" id="A0A101TM82"/>
<keyword evidence="1" id="KW-0732">Signal</keyword>
<dbReference type="RefSeq" id="WP_159058899.1">
    <property type="nucleotide sequence ID" value="NZ_KQ948939.1"/>
</dbReference>
<dbReference type="Pfam" id="PF12697">
    <property type="entry name" value="Abhydrolase_6"/>
    <property type="match status" value="1"/>
</dbReference>
<dbReference type="PROSITE" id="PS51257">
    <property type="entry name" value="PROKAR_LIPOPROTEIN"/>
    <property type="match status" value="1"/>
</dbReference>
<evidence type="ECO:0000259" key="2">
    <source>
        <dbReference type="Pfam" id="PF12697"/>
    </source>
</evidence>